<dbReference type="GO" id="GO:0016740">
    <property type="term" value="F:transferase activity"/>
    <property type="evidence" value="ECO:0007669"/>
    <property type="project" value="UniProtKB-KW"/>
</dbReference>
<feature type="domain" description="Aminoglycoside phosphotransferase" evidence="1">
    <location>
        <begin position="31"/>
        <end position="247"/>
    </location>
</feature>
<dbReference type="Gene3D" id="3.90.1200.10">
    <property type="match status" value="1"/>
</dbReference>
<dbReference type="InterPro" id="IPR002575">
    <property type="entry name" value="Aminoglycoside_PTrfase"/>
</dbReference>
<dbReference type="EMBL" id="JAZHPZ010000001">
    <property type="protein sequence ID" value="MEF2964858.1"/>
    <property type="molecule type" value="Genomic_DNA"/>
</dbReference>
<dbReference type="Gene3D" id="3.30.200.20">
    <property type="entry name" value="Phosphorylase Kinase, domain 1"/>
    <property type="match status" value="1"/>
</dbReference>
<dbReference type="PANTHER" id="PTHR21310">
    <property type="entry name" value="AMINOGLYCOSIDE PHOSPHOTRANSFERASE-RELATED-RELATED"/>
    <property type="match status" value="1"/>
</dbReference>
<dbReference type="PANTHER" id="PTHR21310:SF15">
    <property type="entry name" value="AMINOGLYCOSIDE PHOSPHOTRANSFERASE DOMAIN-CONTAINING PROTEIN"/>
    <property type="match status" value="1"/>
</dbReference>
<dbReference type="SUPFAM" id="SSF56112">
    <property type="entry name" value="Protein kinase-like (PK-like)"/>
    <property type="match status" value="1"/>
</dbReference>
<keyword evidence="2" id="KW-0808">Transferase</keyword>
<evidence type="ECO:0000259" key="1">
    <source>
        <dbReference type="Pfam" id="PF01636"/>
    </source>
</evidence>
<evidence type="ECO:0000313" key="3">
    <source>
        <dbReference type="Proteomes" id="UP001306950"/>
    </source>
</evidence>
<sequence length="322" mass="36732">MENAIKRHLSQEELKGIVDQAFGGRKELVSAQELTDGWFNSAYTLTLDDGMKTVLKVAPVFAGMMGYERGLMRTEVEVLRLLKGAGGIPVPEVYYYRAGDNGNEWFLMEYVEGIPYNKVKQQLPDGDRWQIEEELGRLSRKINDIHGEKFGYYALEERQGDSWPNVFADMVAGLLDDARDRQVTLPASDEDILSLVAERRASLEEVTVPSLVHWDLWDGNVFVDGAGVTALIDCERALWGDPLMEYNFRSSAGEMAAFRKGYRKANFTEAEKERIELYDLYLALILYIECSYRGYADPNYIRWTEESLKQCWAGVTANRKVE</sequence>
<organism evidence="2 3">
    <name type="scientific">Paenibacillus haidiansis</name>
    <dbReference type="NCBI Taxonomy" id="1574488"/>
    <lineage>
        <taxon>Bacteria</taxon>
        <taxon>Bacillati</taxon>
        <taxon>Bacillota</taxon>
        <taxon>Bacilli</taxon>
        <taxon>Bacillales</taxon>
        <taxon>Paenibacillaceae</taxon>
        <taxon>Paenibacillus</taxon>
    </lineage>
</organism>
<comment type="caution">
    <text evidence="2">The sequence shown here is derived from an EMBL/GenBank/DDBJ whole genome shotgun (WGS) entry which is preliminary data.</text>
</comment>
<proteinExistence type="predicted"/>
<dbReference type="InterPro" id="IPR051678">
    <property type="entry name" value="AGP_Transferase"/>
</dbReference>
<reference evidence="2 3" key="1">
    <citation type="submission" date="2024-02" db="EMBL/GenBank/DDBJ databases">
        <title>A nitrogen-fixing paenibacillus bacterium.</title>
        <authorList>
            <person name="Zhang W.L."/>
            <person name="Chen S.F."/>
        </authorList>
    </citation>
    <scope>NUCLEOTIDE SEQUENCE [LARGE SCALE GENOMIC DNA]</scope>
    <source>
        <strain evidence="2 3">M1</strain>
    </source>
</reference>
<protein>
    <submittedName>
        <fullName evidence="2">Aminoglycoside phosphotransferase family protein</fullName>
        <ecNumber evidence="2">2.7.1.-</ecNumber>
    </submittedName>
</protein>
<name>A0ABU7VNB0_9BACL</name>
<dbReference type="Proteomes" id="UP001306950">
    <property type="component" value="Unassembled WGS sequence"/>
</dbReference>
<dbReference type="Pfam" id="PF01636">
    <property type="entry name" value="APH"/>
    <property type="match status" value="1"/>
</dbReference>
<evidence type="ECO:0000313" key="2">
    <source>
        <dbReference type="EMBL" id="MEF2964858.1"/>
    </source>
</evidence>
<gene>
    <name evidence="2" type="ORF">V3851_03370</name>
</gene>
<accession>A0ABU7VNB0</accession>
<dbReference type="RefSeq" id="WP_331845057.1">
    <property type="nucleotide sequence ID" value="NZ_JAZHPZ010000001.1"/>
</dbReference>
<keyword evidence="3" id="KW-1185">Reference proteome</keyword>
<dbReference type="InterPro" id="IPR011009">
    <property type="entry name" value="Kinase-like_dom_sf"/>
</dbReference>
<dbReference type="EC" id="2.7.1.-" evidence="2"/>